<keyword evidence="2 5" id="KW-0808">Transferase</keyword>
<feature type="binding site" evidence="6">
    <location>
        <begin position="101"/>
        <end position="104"/>
    </location>
    <ligand>
        <name>S-adenosyl-L-methionine</name>
        <dbReference type="ChEBI" id="CHEBI:59789"/>
    </ligand>
</feature>
<dbReference type="InterPro" id="IPR049470">
    <property type="entry name" value="TRM61_C"/>
</dbReference>
<accession>A0A1G1YW62</accession>
<dbReference type="PANTHER" id="PTHR12133">
    <property type="entry name" value="TRNA (ADENINE(58)-N(1))-METHYLTRANSFERASE"/>
    <property type="match status" value="1"/>
</dbReference>
<evidence type="ECO:0000256" key="6">
    <source>
        <dbReference type="PIRSR" id="PIRSR017269-1"/>
    </source>
</evidence>
<comment type="subunit">
    <text evidence="5">Homotetramer composed of a dimer of dimers.</text>
</comment>
<evidence type="ECO:0000259" key="7">
    <source>
        <dbReference type="Pfam" id="PF08704"/>
    </source>
</evidence>
<dbReference type="AlphaFoldDB" id="A0A1G1YW62"/>
<organism evidence="8 9">
    <name type="scientific">Candidatus Buchananbacteria bacterium RIFCSPLOWO2_01_FULL_40_23b</name>
    <dbReference type="NCBI Taxonomy" id="1797544"/>
    <lineage>
        <taxon>Bacteria</taxon>
        <taxon>Candidatus Buchananiibacteriota</taxon>
    </lineage>
</organism>
<evidence type="ECO:0000256" key="4">
    <source>
        <dbReference type="ARBA" id="ARBA00022694"/>
    </source>
</evidence>
<keyword evidence="1 5" id="KW-0489">Methyltransferase</keyword>
<dbReference type="PANTHER" id="PTHR12133:SF1">
    <property type="entry name" value="TRNA (ADENINE(58)-N(1))-METHYLTRANSFERASE, MITOCHONDRIAL"/>
    <property type="match status" value="1"/>
</dbReference>
<dbReference type="GO" id="GO:0031515">
    <property type="term" value="C:tRNA (m1A) methyltransferase complex"/>
    <property type="evidence" value="ECO:0007669"/>
    <property type="project" value="UniProtKB-UniRule"/>
</dbReference>
<dbReference type="InterPro" id="IPR014816">
    <property type="entry name" value="tRNA_MeTrfase_Gcd14"/>
</dbReference>
<sequence length="244" mass="27483">MRTIQKVLVHTKTGKRFLVKSIEDDFHTSFGTISCADMKSDKEMVESSKKEKFIVLEPSFVDLLAEMQRGPQVITAKDIGWIIAKTGVNGMSRVVDAGGGSGALCFSLANICKEVFVYEVNSEHFTILEKNKKLFGFANVTLKKESVYTGLTERDVDVVTLDLAEPWKALTSVEKALKTGGFLVVYLPNMLQVKDFIDALRGSRIRLLEMVEVLERQWKVEEKILRPEFEMLGHTGFLLLGRKM</sequence>
<dbReference type="Proteomes" id="UP000178122">
    <property type="component" value="Unassembled WGS sequence"/>
</dbReference>
<feature type="binding site" evidence="6">
    <location>
        <position position="124"/>
    </location>
    <ligand>
        <name>S-adenosyl-L-methionine</name>
        <dbReference type="ChEBI" id="CHEBI:59789"/>
    </ligand>
</feature>
<dbReference type="PIRSF" id="PIRSF017269">
    <property type="entry name" value="GCD14"/>
    <property type="match status" value="1"/>
</dbReference>
<keyword evidence="4 5" id="KW-0819">tRNA processing</keyword>
<comment type="caution">
    <text evidence="8">The sequence shown here is derived from an EMBL/GenBank/DDBJ whole genome shotgun (WGS) entry which is preliminary data.</text>
</comment>
<name>A0A1G1YW62_9BACT</name>
<dbReference type="Gene3D" id="3.10.330.20">
    <property type="match status" value="1"/>
</dbReference>
<evidence type="ECO:0000256" key="3">
    <source>
        <dbReference type="ARBA" id="ARBA00022691"/>
    </source>
</evidence>
<comment type="catalytic activity">
    <reaction evidence="5">
        <text>adenosine(58) in tRNA + S-adenosyl-L-methionine = N(1)-methyladenosine(58) in tRNA + S-adenosyl-L-homocysteine + H(+)</text>
        <dbReference type="Rhea" id="RHEA:43152"/>
        <dbReference type="Rhea" id="RHEA-COMP:10365"/>
        <dbReference type="Rhea" id="RHEA-COMP:10366"/>
        <dbReference type="ChEBI" id="CHEBI:15378"/>
        <dbReference type="ChEBI" id="CHEBI:57856"/>
        <dbReference type="ChEBI" id="CHEBI:59789"/>
        <dbReference type="ChEBI" id="CHEBI:74411"/>
        <dbReference type="ChEBI" id="CHEBI:74491"/>
        <dbReference type="EC" id="2.1.1.220"/>
    </reaction>
</comment>
<comment type="function">
    <text evidence="5">Catalyzes the S-adenosyl-L-methionine-dependent formation of N(1)-methyladenine at position 58 (m1A58) in tRNA.</text>
</comment>
<dbReference type="SUPFAM" id="SSF53335">
    <property type="entry name" value="S-adenosyl-L-methionine-dependent methyltransferases"/>
    <property type="match status" value="1"/>
</dbReference>
<dbReference type="PROSITE" id="PS51620">
    <property type="entry name" value="SAM_TRM61"/>
    <property type="match status" value="1"/>
</dbReference>
<feature type="binding site" evidence="6">
    <location>
        <position position="119"/>
    </location>
    <ligand>
        <name>S-adenosyl-L-methionine</name>
        <dbReference type="ChEBI" id="CHEBI:59789"/>
    </ligand>
</feature>
<protein>
    <recommendedName>
        <fullName evidence="5">tRNA (adenine(58)-N(1))-methyltransferase TrmI</fullName>
        <ecNumber evidence="5">2.1.1.220</ecNumber>
    </recommendedName>
</protein>
<evidence type="ECO:0000256" key="2">
    <source>
        <dbReference type="ARBA" id="ARBA00022679"/>
    </source>
</evidence>
<dbReference type="GO" id="GO:0030488">
    <property type="term" value="P:tRNA methylation"/>
    <property type="evidence" value="ECO:0007669"/>
    <property type="project" value="InterPro"/>
</dbReference>
<dbReference type="InterPro" id="IPR029063">
    <property type="entry name" value="SAM-dependent_MTases_sf"/>
</dbReference>
<evidence type="ECO:0000256" key="5">
    <source>
        <dbReference type="PIRNR" id="PIRNR017269"/>
    </source>
</evidence>
<dbReference type="GO" id="GO:0160107">
    <property type="term" value="F:tRNA (adenine(58)-N1)-methyltransferase activity"/>
    <property type="evidence" value="ECO:0007669"/>
    <property type="project" value="UniProtKB-EC"/>
</dbReference>
<evidence type="ECO:0000256" key="1">
    <source>
        <dbReference type="ARBA" id="ARBA00022603"/>
    </source>
</evidence>
<feature type="domain" description="tRNA (adenine(58)-N(1))-methyltransferase catalytic subunit TRM61 C-terminal" evidence="7">
    <location>
        <begin position="71"/>
        <end position="223"/>
    </location>
</feature>
<keyword evidence="3 5" id="KW-0949">S-adenosyl-L-methionine</keyword>
<reference evidence="8 9" key="1">
    <citation type="journal article" date="2016" name="Nat. Commun.">
        <title>Thousands of microbial genomes shed light on interconnected biogeochemical processes in an aquifer system.</title>
        <authorList>
            <person name="Anantharaman K."/>
            <person name="Brown C.T."/>
            <person name="Hug L.A."/>
            <person name="Sharon I."/>
            <person name="Castelle C.J."/>
            <person name="Probst A.J."/>
            <person name="Thomas B.C."/>
            <person name="Singh A."/>
            <person name="Wilkins M.J."/>
            <person name="Karaoz U."/>
            <person name="Brodie E.L."/>
            <person name="Williams K.H."/>
            <person name="Hubbard S.S."/>
            <person name="Banfield J.F."/>
        </authorList>
    </citation>
    <scope>NUCLEOTIDE SEQUENCE [LARGE SCALE GENOMIC DNA]</scope>
</reference>
<evidence type="ECO:0000313" key="9">
    <source>
        <dbReference type="Proteomes" id="UP000178122"/>
    </source>
</evidence>
<dbReference type="Pfam" id="PF08704">
    <property type="entry name" value="GCD14"/>
    <property type="match status" value="1"/>
</dbReference>
<dbReference type="Gene3D" id="3.40.50.150">
    <property type="entry name" value="Vaccinia Virus protein VP39"/>
    <property type="match status" value="1"/>
</dbReference>
<dbReference type="EC" id="2.1.1.220" evidence="5"/>
<feature type="binding site" evidence="6">
    <location>
        <position position="162"/>
    </location>
    <ligand>
        <name>S-adenosyl-L-methionine</name>
        <dbReference type="ChEBI" id="CHEBI:59789"/>
    </ligand>
</feature>
<dbReference type="EMBL" id="MHIN01000004">
    <property type="protein sequence ID" value="OGY55810.1"/>
    <property type="molecule type" value="Genomic_DNA"/>
</dbReference>
<proteinExistence type="inferred from homology"/>
<evidence type="ECO:0000313" key="8">
    <source>
        <dbReference type="EMBL" id="OGY55810.1"/>
    </source>
</evidence>
<gene>
    <name evidence="8" type="ORF">A2912_01145</name>
</gene>
<comment type="similarity">
    <text evidence="5">Belongs to the class I-like SAM-binding methyltransferase superfamily. TRM61 family.</text>
</comment>
<dbReference type="CDD" id="cd02440">
    <property type="entry name" value="AdoMet_MTases"/>
    <property type="match status" value="1"/>
</dbReference>